<evidence type="ECO:0000256" key="1">
    <source>
        <dbReference type="ARBA" id="ARBA00004127"/>
    </source>
</evidence>
<keyword evidence="7 10" id="KW-0472">Membrane</keyword>
<comment type="subcellular location">
    <subcellularLocation>
        <location evidence="1">Endomembrane system</location>
        <topology evidence="1">Multi-pass membrane protein</topology>
    </subcellularLocation>
</comment>
<protein>
    <recommendedName>
        <fullName evidence="11">Protein kinase domain-containing protein</fullName>
    </recommendedName>
</protein>
<dbReference type="OrthoDB" id="626167at2759"/>
<dbReference type="PROSITE" id="PS00108">
    <property type="entry name" value="PROTEIN_KINASE_ST"/>
    <property type="match status" value="1"/>
</dbReference>
<dbReference type="InterPro" id="IPR044880">
    <property type="entry name" value="NCX_ion-bd_dom_sf"/>
</dbReference>
<dbReference type="GO" id="GO:0006874">
    <property type="term" value="P:intracellular calcium ion homeostasis"/>
    <property type="evidence" value="ECO:0007669"/>
    <property type="project" value="TreeGrafter"/>
</dbReference>
<feature type="transmembrane region" description="Helical" evidence="10">
    <location>
        <begin position="1290"/>
        <end position="1309"/>
    </location>
</feature>
<evidence type="ECO:0000256" key="5">
    <source>
        <dbReference type="ARBA" id="ARBA00022989"/>
    </source>
</evidence>
<name>A0A8E2EV13_9PEZI</name>
<proteinExistence type="inferred from homology"/>
<dbReference type="InterPro" id="IPR002110">
    <property type="entry name" value="Ankyrin_rpt"/>
</dbReference>
<evidence type="ECO:0000256" key="3">
    <source>
        <dbReference type="ARBA" id="ARBA00022448"/>
    </source>
</evidence>
<feature type="transmembrane region" description="Helical" evidence="10">
    <location>
        <begin position="1160"/>
        <end position="1181"/>
    </location>
</feature>
<dbReference type="Gene3D" id="1.20.1420.30">
    <property type="entry name" value="NCX, central ion-binding region"/>
    <property type="match status" value="1"/>
</dbReference>
<dbReference type="SUPFAM" id="SSF56112">
    <property type="entry name" value="Protein kinase-like (PK-like)"/>
    <property type="match status" value="1"/>
</dbReference>
<dbReference type="SUPFAM" id="SSF48403">
    <property type="entry name" value="Ankyrin repeat"/>
    <property type="match status" value="1"/>
</dbReference>
<evidence type="ECO:0000256" key="4">
    <source>
        <dbReference type="ARBA" id="ARBA00022692"/>
    </source>
</evidence>
<feature type="transmembrane region" description="Helical" evidence="10">
    <location>
        <begin position="1129"/>
        <end position="1148"/>
    </location>
</feature>
<dbReference type="InterPro" id="IPR004837">
    <property type="entry name" value="NaCa_Exmemb"/>
</dbReference>
<evidence type="ECO:0000256" key="10">
    <source>
        <dbReference type="SAM" id="Phobius"/>
    </source>
</evidence>
<evidence type="ECO:0000259" key="11">
    <source>
        <dbReference type="PROSITE" id="PS50011"/>
    </source>
</evidence>
<dbReference type="InterPro" id="IPR036770">
    <property type="entry name" value="Ankyrin_rpt-contain_sf"/>
</dbReference>
<evidence type="ECO:0000256" key="6">
    <source>
        <dbReference type="ARBA" id="ARBA00023065"/>
    </source>
</evidence>
<reference evidence="12 13" key="1">
    <citation type="journal article" date="2016" name="Nat. Commun.">
        <title>Ectomycorrhizal ecology is imprinted in the genome of the dominant symbiotic fungus Cenococcum geophilum.</title>
        <authorList>
            <consortium name="DOE Joint Genome Institute"/>
            <person name="Peter M."/>
            <person name="Kohler A."/>
            <person name="Ohm R.A."/>
            <person name="Kuo A."/>
            <person name="Krutzmann J."/>
            <person name="Morin E."/>
            <person name="Arend M."/>
            <person name="Barry K.W."/>
            <person name="Binder M."/>
            <person name="Choi C."/>
            <person name="Clum A."/>
            <person name="Copeland A."/>
            <person name="Grisel N."/>
            <person name="Haridas S."/>
            <person name="Kipfer T."/>
            <person name="LaButti K."/>
            <person name="Lindquist E."/>
            <person name="Lipzen A."/>
            <person name="Maire R."/>
            <person name="Meier B."/>
            <person name="Mihaltcheva S."/>
            <person name="Molinier V."/>
            <person name="Murat C."/>
            <person name="Poggeler S."/>
            <person name="Quandt C.A."/>
            <person name="Sperisen C."/>
            <person name="Tritt A."/>
            <person name="Tisserant E."/>
            <person name="Crous P.W."/>
            <person name="Henrissat B."/>
            <person name="Nehls U."/>
            <person name="Egli S."/>
            <person name="Spatafora J.W."/>
            <person name="Grigoriev I.V."/>
            <person name="Martin F.M."/>
        </authorList>
    </citation>
    <scope>NUCLEOTIDE SEQUENCE [LARGE SCALE GENOMIC DNA]</scope>
    <source>
        <strain evidence="12 13">CBS 207.34</strain>
    </source>
</reference>
<keyword evidence="13" id="KW-1185">Reference proteome</keyword>
<dbReference type="GO" id="GO:0015369">
    <property type="term" value="F:calcium:proton antiporter activity"/>
    <property type="evidence" value="ECO:0007669"/>
    <property type="project" value="TreeGrafter"/>
</dbReference>
<dbReference type="GO" id="GO:0004672">
    <property type="term" value="F:protein kinase activity"/>
    <property type="evidence" value="ECO:0007669"/>
    <property type="project" value="InterPro"/>
</dbReference>
<sequence>MAGIRSGNFNESGSSNASKTTSGSTSSQAGSSSSESSWSLSNFDHVKDEFKEIRQIFQTLSQQNIPGPRLVRMNTEFNLQVKRGGQARVSRASIKMQSLLSSLERSGPLPNVPIIDPAGEPEGVVLHRSGQFWRNVVIKQLRTDDGRADLTFQVGSALSEIKRLCHPLFRRHRNVVSLLGWGLCLDLLESASFTGMPLLILERASFDLHDFIKESPHYKSLPIEDLYSIGLDIGRGLEAVHAARISHGDLKLENILIFEQTEQATTGGLKKWMAKLCDFGSANEIVHERNLTKYLGTPTWRPPECLESSPPVSLQLCDIFAYGLVIWSLFMGHSSSPIREFEEQETADDIRRLLGQQRYFEKALKDCERKYSSMASHLVVEDRELERIAPPRSIFIGSSKIQSILRIIRATIGQLSAYILERSSLRSTFLVSTRKTYNLGPKANRVLKVLQASLNDKPQDRELRPWIYFDLQYYTRIPQVDAPTKFSSDSLYGPGHIEQPFSENSSVLFRQLEHSLQSIRLCLNSLSAWLNSIGTVTKITFQYYIKRYLPSLLPRNSKQRVYDSLHYEMADFLGLDPDETRMIEHGHDSCPQLSTQLFRYFNEQWQTYKGWKQEDLWAHHAPSPELLYSICRIRSRLKQCCWNNATSRNIDLRFVLFNQHDRKIPLETLAWLLRGDCGLADLKTATEAPDINLQIGPWSFLTNHTLEDEDRTLRILLYLERERNIGQLIPTTKGSKERKSIFRHYLEHLRDGRAAITLCQHFRRISQRENITPGARFFFTGSIDGYQQDITAGTQETETERPTTALHDAVVVSNYPVVEYLVDTGFVIRAKDDRGHTALEVAEQLPSSRRDIVALLRSRLPPRETDRSSLPLGWEESCTQEGRMVYHETSIESNVEAVTFELPKAGLLQDNRLRLAGRTKEGRPQTYILNPLRFLRKVSGKDPSLKPATNDFFNKEWYQNEIKATRAPFFDVSMDDRWWYRNLAGAIVFLWPVISQLMPVLILTAFCIAGRSLLWSSQIQLILNTLAMSLVSAVLNPAVQELLIFSNNPGFDLSSPVIEFLRTLASCIPEAMLGTFAVIRANVAFAQSIMAGAVLCNNLLVLGLSMLIGGIRQSERSFNQTTYGQVAPALNLLGPFISLLLHLYYAFLQQTHPTEALDGVLLISHTAAIVFICIWFSYVHFRLISHHDLFDLDFEQREEDRLPSNSTRNNHVVGHEAEGFKTVLLVWTSILLMLFFCDNLNLNLHSKDPHSTKLFALYIVPLVIKAGIHIRPLKQALDGYTDQSLDWTLIPSVHMVLFVGPIFVIVGWIVKVPMTLHLEPIISIFYALNGWLMSLFLFDGKTNYLKGFMLFILYVIMALAYGLYT</sequence>
<keyword evidence="4 10" id="KW-0812">Transmembrane</keyword>
<dbReference type="InterPro" id="IPR004713">
    <property type="entry name" value="CaH_exchang"/>
</dbReference>
<organism evidence="12 13">
    <name type="scientific">Glonium stellatum</name>
    <dbReference type="NCBI Taxonomy" id="574774"/>
    <lineage>
        <taxon>Eukaryota</taxon>
        <taxon>Fungi</taxon>
        <taxon>Dikarya</taxon>
        <taxon>Ascomycota</taxon>
        <taxon>Pezizomycotina</taxon>
        <taxon>Dothideomycetes</taxon>
        <taxon>Pleosporomycetidae</taxon>
        <taxon>Gloniales</taxon>
        <taxon>Gloniaceae</taxon>
        <taxon>Glonium</taxon>
    </lineage>
</organism>
<feature type="transmembrane region" description="Helical" evidence="10">
    <location>
        <begin position="1021"/>
        <end position="1040"/>
    </location>
</feature>
<dbReference type="PROSITE" id="PS50088">
    <property type="entry name" value="ANK_REPEAT"/>
    <property type="match status" value="1"/>
</dbReference>
<dbReference type="Gene3D" id="1.25.40.20">
    <property type="entry name" value="Ankyrin repeat-containing domain"/>
    <property type="match status" value="1"/>
</dbReference>
<feature type="transmembrane region" description="Helical" evidence="10">
    <location>
        <begin position="1344"/>
        <end position="1364"/>
    </location>
</feature>
<feature type="transmembrane region" description="Helical" evidence="10">
    <location>
        <begin position="1321"/>
        <end position="1338"/>
    </location>
</feature>
<accession>A0A8E2EV13</accession>
<feature type="transmembrane region" description="Helical" evidence="10">
    <location>
        <begin position="1091"/>
        <end position="1109"/>
    </location>
</feature>
<dbReference type="InterPro" id="IPR000719">
    <property type="entry name" value="Prot_kinase_dom"/>
</dbReference>
<evidence type="ECO:0000313" key="13">
    <source>
        <dbReference type="Proteomes" id="UP000250140"/>
    </source>
</evidence>
<feature type="transmembrane region" description="Helical" evidence="10">
    <location>
        <begin position="1224"/>
        <end position="1242"/>
    </location>
</feature>
<evidence type="ECO:0000256" key="2">
    <source>
        <dbReference type="ARBA" id="ARBA00008170"/>
    </source>
</evidence>
<keyword evidence="6" id="KW-0406">Ion transport</keyword>
<dbReference type="GO" id="GO:0005774">
    <property type="term" value="C:vacuolar membrane"/>
    <property type="evidence" value="ECO:0007669"/>
    <property type="project" value="UniProtKB-ARBA"/>
</dbReference>
<feature type="compositionally biased region" description="Low complexity" evidence="9">
    <location>
        <begin position="12"/>
        <end position="39"/>
    </location>
</feature>
<dbReference type="PROSITE" id="PS50011">
    <property type="entry name" value="PROTEIN_KINASE_DOM"/>
    <property type="match status" value="1"/>
</dbReference>
<keyword evidence="3" id="KW-0813">Transport</keyword>
<keyword evidence="5 10" id="KW-1133">Transmembrane helix</keyword>
<dbReference type="InterPro" id="IPR008271">
    <property type="entry name" value="Ser/Thr_kinase_AS"/>
</dbReference>
<feature type="transmembrane region" description="Helical" evidence="10">
    <location>
        <begin position="1254"/>
        <end position="1270"/>
    </location>
</feature>
<evidence type="ECO:0000256" key="7">
    <source>
        <dbReference type="ARBA" id="ARBA00023136"/>
    </source>
</evidence>
<evidence type="ECO:0000256" key="8">
    <source>
        <dbReference type="PROSITE-ProRule" id="PRU00023"/>
    </source>
</evidence>
<dbReference type="CDD" id="cd00180">
    <property type="entry name" value="PKc"/>
    <property type="match status" value="1"/>
</dbReference>
<dbReference type="Pfam" id="PF00069">
    <property type="entry name" value="Pkinase"/>
    <property type="match status" value="1"/>
</dbReference>
<dbReference type="GO" id="GO:0012505">
    <property type="term" value="C:endomembrane system"/>
    <property type="evidence" value="ECO:0007669"/>
    <property type="project" value="UniProtKB-SubCell"/>
</dbReference>
<evidence type="ECO:0000256" key="9">
    <source>
        <dbReference type="SAM" id="MobiDB-lite"/>
    </source>
</evidence>
<dbReference type="PANTHER" id="PTHR31503:SF22">
    <property type="entry name" value="VACUOLAR CALCIUM ION TRANSPORTER"/>
    <property type="match status" value="1"/>
</dbReference>
<keyword evidence="8" id="KW-0040">ANK repeat</keyword>
<dbReference type="EMBL" id="KV750307">
    <property type="protein sequence ID" value="OCL05379.1"/>
    <property type="molecule type" value="Genomic_DNA"/>
</dbReference>
<dbReference type="InterPro" id="IPR011009">
    <property type="entry name" value="Kinase-like_dom_sf"/>
</dbReference>
<evidence type="ECO:0000313" key="12">
    <source>
        <dbReference type="EMBL" id="OCL05379.1"/>
    </source>
</evidence>
<dbReference type="PANTHER" id="PTHR31503">
    <property type="entry name" value="VACUOLAR CALCIUM ION TRANSPORTER"/>
    <property type="match status" value="1"/>
</dbReference>
<feature type="transmembrane region" description="Helical" evidence="10">
    <location>
        <begin position="983"/>
        <end position="1009"/>
    </location>
</feature>
<dbReference type="GO" id="GO:0005524">
    <property type="term" value="F:ATP binding"/>
    <property type="evidence" value="ECO:0007669"/>
    <property type="project" value="InterPro"/>
</dbReference>
<dbReference type="Gene3D" id="1.10.510.10">
    <property type="entry name" value="Transferase(Phosphotransferase) domain 1"/>
    <property type="match status" value="1"/>
</dbReference>
<comment type="similarity">
    <text evidence="2">Belongs to the Ca(2+):cation antiporter (CaCA) (TC 2.A.19) family.</text>
</comment>
<feature type="repeat" description="ANK" evidence="8">
    <location>
        <begin position="801"/>
        <end position="833"/>
    </location>
</feature>
<gene>
    <name evidence="12" type="ORF">AOQ84DRAFT_390893</name>
</gene>
<dbReference type="SMART" id="SM00220">
    <property type="entry name" value="S_TKc"/>
    <property type="match status" value="1"/>
</dbReference>
<feature type="region of interest" description="Disordered" evidence="9">
    <location>
        <begin position="1"/>
        <end position="39"/>
    </location>
</feature>
<dbReference type="Proteomes" id="UP000250140">
    <property type="component" value="Unassembled WGS sequence"/>
</dbReference>
<dbReference type="Pfam" id="PF01699">
    <property type="entry name" value="Na_Ca_ex"/>
    <property type="match status" value="1"/>
</dbReference>
<feature type="domain" description="Protein kinase" evidence="11">
    <location>
        <begin position="75"/>
        <end position="474"/>
    </location>
</feature>
<feature type="transmembrane region" description="Helical" evidence="10">
    <location>
        <begin position="1060"/>
        <end position="1079"/>
    </location>
</feature>